<name>A0ABQ5A609_9ASTR</name>
<reference evidence="2" key="1">
    <citation type="journal article" date="2022" name="Int. J. Mol. Sci.">
        <title>Draft Genome of Tanacetum Coccineum: Genomic Comparison of Closely Related Tanacetum-Family Plants.</title>
        <authorList>
            <person name="Yamashiro T."/>
            <person name="Shiraishi A."/>
            <person name="Nakayama K."/>
            <person name="Satake H."/>
        </authorList>
    </citation>
    <scope>NUCLEOTIDE SEQUENCE</scope>
</reference>
<feature type="transmembrane region" description="Helical" evidence="1">
    <location>
        <begin position="6"/>
        <end position="33"/>
    </location>
</feature>
<dbReference type="Proteomes" id="UP001151760">
    <property type="component" value="Unassembled WGS sequence"/>
</dbReference>
<keyword evidence="1" id="KW-1133">Transmembrane helix</keyword>
<keyword evidence="1" id="KW-0812">Transmembrane</keyword>
<evidence type="ECO:0000313" key="2">
    <source>
        <dbReference type="EMBL" id="GJS98085.1"/>
    </source>
</evidence>
<dbReference type="EMBL" id="BQNB010012014">
    <property type="protein sequence ID" value="GJS98085.1"/>
    <property type="molecule type" value="Genomic_DNA"/>
</dbReference>
<proteinExistence type="predicted"/>
<reference evidence="2" key="2">
    <citation type="submission" date="2022-01" db="EMBL/GenBank/DDBJ databases">
        <authorList>
            <person name="Yamashiro T."/>
            <person name="Shiraishi A."/>
            <person name="Satake H."/>
            <person name="Nakayama K."/>
        </authorList>
    </citation>
    <scope>NUCLEOTIDE SEQUENCE</scope>
</reference>
<evidence type="ECO:0000256" key="1">
    <source>
        <dbReference type="SAM" id="Phobius"/>
    </source>
</evidence>
<feature type="non-terminal residue" evidence="2">
    <location>
        <position position="1"/>
    </location>
</feature>
<keyword evidence="3" id="KW-1185">Reference proteome</keyword>
<comment type="caution">
    <text evidence="2">The sequence shown here is derived from an EMBL/GenBank/DDBJ whole genome shotgun (WGS) entry which is preliminary data.</text>
</comment>
<sequence>LGIVVLVGIVVVVAILEVVGIDSNVVMVVIVGIDRIVVVNFFYIRDFGIECLVIGVNDTQVVIDIFDLVSLKSAYHTEENMVVAMKKSSFVTMG</sequence>
<keyword evidence="1" id="KW-0472">Membrane</keyword>
<evidence type="ECO:0000313" key="3">
    <source>
        <dbReference type="Proteomes" id="UP001151760"/>
    </source>
</evidence>
<gene>
    <name evidence="2" type="ORF">Tco_0819255</name>
</gene>
<organism evidence="2 3">
    <name type="scientific">Tanacetum coccineum</name>
    <dbReference type="NCBI Taxonomy" id="301880"/>
    <lineage>
        <taxon>Eukaryota</taxon>
        <taxon>Viridiplantae</taxon>
        <taxon>Streptophyta</taxon>
        <taxon>Embryophyta</taxon>
        <taxon>Tracheophyta</taxon>
        <taxon>Spermatophyta</taxon>
        <taxon>Magnoliopsida</taxon>
        <taxon>eudicotyledons</taxon>
        <taxon>Gunneridae</taxon>
        <taxon>Pentapetalae</taxon>
        <taxon>asterids</taxon>
        <taxon>campanulids</taxon>
        <taxon>Asterales</taxon>
        <taxon>Asteraceae</taxon>
        <taxon>Asteroideae</taxon>
        <taxon>Anthemideae</taxon>
        <taxon>Anthemidinae</taxon>
        <taxon>Tanacetum</taxon>
    </lineage>
</organism>
<accession>A0ABQ5A609</accession>
<protein>
    <submittedName>
        <fullName evidence="2">Uncharacterized protein</fullName>
    </submittedName>
</protein>